<name>A0ABY1K411_9BACL</name>
<dbReference type="Proteomes" id="UP000186666">
    <property type="component" value="Unassembled WGS sequence"/>
</dbReference>
<dbReference type="Gene3D" id="3.60.40.10">
    <property type="entry name" value="PPM-type phosphatase domain"/>
    <property type="match status" value="1"/>
</dbReference>
<organism evidence="1 2">
    <name type="scientific">Paenibacillus macquariensis</name>
    <dbReference type="NCBI Taxonomy" id="948756"/>
    <lineage>
        <taxon>Bacteria</taxon>
        <taxon>Bacillati</taxon>
        <taxon>Bacillota</taxon>
        <taxon>Bacilli</taxon>
        <taxon>Bacillales</taxon>
        <taxon>Paenibacillaceae</taxon>
        <taxon>Paenibacillus</taxon>
    </lineage>
</organism>
<dbReference type="InterPro" id="IPR036457">
    <property type="entry name" value="PPM-type-like_dom_sf"/>
</dbReference>
<sequence>MSYIFEKVYTKGVNKDNEDAYLADGDQGIFAVMDGATGLGGLSGKIAANTVQETIQSIRSGQTLWECVAEANAQLGRIVSAEASVTSVEAIEIHNRSTCGIAAIAINPTHMAYVHAGDCMIFIRYSNEEVRCVTYDSVSVVDAVPIHLVHDSMKQKLEGVDYSAWDGDQIREFLADRITDVKPILVHNRHKLNTKGGYSIIDGSDHAMQHLDYGTIALHNATHILLLSDGLQLPSEKSTGQMGWMETAEFAFKHGLMKLEQEVAEMEHSDPLCFKYPRLKAADDKTGILISLM</sequence>
<comment type="caution">
    <text evidence="1">The sequence shown here is derived from an EMBL/GenBank/DDBJ whole genome shotgun (WGS) entry which is preliminary data.</text>
</comment>
<reference evidence="1 2" key="1">
    <citation type="submission" date="2017-01" db="EMBL/GenBank/DDBJ databases">
        <authorList>
            <person name="Varghese N."/>
            <person name="Submissions S."/>
        </authorList>
    </citation>
    <scope>NUCLEOTIDE SEQUENCE [LARGE SCALE GENOMIC DNA]</scope>
    <source>
        <strain evidence="1 2">ATCC 23464</strain>
    </source>
</reference>
<dbReference type="RefSeq" id="WP_068588905.1">
    <property type="nucleotide sequence ID" value="NZ_FTNK01000009.1"/>
</dbReference>
<proteinExistence type="predicted"/>
<protein>
    <submittedName>
        <fullName evidence="1">Protein phosphatase 2C</fullName>
    </submittedName>
</protein>
<dbReference type="SUPFAM" id="SSF81606">
    <property type="entry name" value="PP2C-like"/>
    <property type="match status" value="1"/>
</dbReference>
<evidence type="ECO:0000313" key="1">
    <source>
        <dbReference type="EMBL" id="SIR22869.1"/>
    </source>
</evidence>
<evidence type="ECO:0000313" key="2">
    <source>
        <dbReference type="Proteomes" id="UP000186666"/>
    </source>
</evidence>
<accession>A0ABY1K411</accession>
<keyword evidence="2" id="KW-1185">Reference proteome</keyword>
<dbReference type="EMBL" id="FTNK01000009">
    <property type="protein sequence ID" value="SIR22869.1"/>
    <property type="molecule type" value="Genomic_DNA"/>
</dbReference>
<gene>
    <name evidence="1" type="ORF">SAMN05421578_10939</name>
</gene>